<accession>A0A6N7XH66</accession>
<dbReference type="InterPro" id="IPR000510">
    <property type="entry name" value="Nase/OxRdtase_comp1"/>
</dbReference>
<dbReference type="Pfam" id="PF00148">
    <property type="entry name" value="Oxidored_nitro"/>
    <property type="match status" value="1"/>
</dbReference>
<keyword evidence="3" id="KW-1185">Reference proteome</keyword>
<proteinExistence type="predicted"/>
<dbReference type="GO" id="GO:0016491">
    <property type="term" value="F:oxidoreductase activity"/>
    <property type="evidence" value="ECO:0007669"/>
    <property type="project" value="InterPro"/>
</dbReference>
<dbReference type="Gene3D" id="3.40.50.1980">
    <property type="entry name" value="Nitrogenase molybdenum iron protein domain"/>
    <property type="match status" value="1"/>
</dbReference>
<dbReference type="Proteomes" id="UP000469424">
    <property type="component" value="Unassembled WGS sequence"/>
</dbReference>
<protein>
    <submittedName>
        <fullName evidence="2">Nitrogenase</fullName>
    </submittedName>
</protein>
<dbReference type="AlphaFoldDB" id="A0A6N7XH66"/>
<comment type="caution">
    <text evidence="2">The sequence shown here is derived from an EMBL/GenBank/DDBJ whole genome shotgun (WGS) entry which is preliminary data.</text>
</comment>
<name>A0A6N7XH66_9FIRM</name>
<evidence type="ECO:0000259" key="1">
    <source>
        <dbReference type="Pfam" id="PF00148"/>
    </source>
</evidence>
<dbReference type="EMBL" id="VUNA01000003">
    <property type="protein sequence ID" value="MST70234.1"/>
    <property type="molecule type" value="Genomic_DNA"/>
</dbReference>
<evidence type="ECO:0000313" key="3">
    <source>
        <dbReference type="Proteomes" id="UP000469424"/>
    </source>
</evidence>
<evidence type="ECO:0000313" key="2">
    <source>
        <dbReference type="EMBL" id="MST70234.1"/>
    </source>
</evidence>
<organism evidence="2 3">
    <name type="scientific">Mogibacterium kristiansenii</name>
    <dbReference type="NCBI Taxonomy" id="2606708"/>
    <lineage>
        <taxon>Bacteria</taxon>
        <taxon>Bacillati</taxon>
        <taxon>Bacillota</taxon>
        <taxon>Clostridia</taxon>
        <taxon>Peptostreptococcales</taxon>
        <taxon>Anaerovoracaceae</taxon>
        <taxon>Mogibacterium</taxon>
    </lineage>
</organism>
<dbReference type="SUPFAM" id="SSF53807">
    <property type="entry name" value="Helical backbone' metal receptor"/>
    <property type="match status" value="1"/>
</dbReference>
<sequence length="501" mass="58199">MPFPMRRFKACRCSRPHRIRITSMPFGIWRAKCWRIMTRRTPMIQKLSDIQKDNLTKRNSALHSTRMEGAFREIRDMDYEYSADIGLAYASPVRGVWNIVHIATLVPQGHQIFVCPTSCLRGVVLTTAELGRMDKMSTITVGEENILEGDMEEMLQHGVERVIRELPEKPRMMMIFTSCIHHFMAVNYQRVYNILAKEFPEIDFVDCYMDPIMRRTNPVVPSLWRQMHRVLRYTEAKNPKQVTLLGNCFPHEGAYCDLVSLLEANGIKVLEACNCKDYDEYLTMAESTCNFLFHKSGIAAAKDLEIRQKQPWYRMRPGYAYDEYDEDLRKAASILGIPEPKQSFLDSEKARTEACIRETQSLLEDTPVSIDYTAVDCPLELAQFLLDHGFNVESVMVDNFTESEDVFQKLRNTKPTLRIYETYGWNIRQMQRVHAGKILCIGQKSAYFMDSDYFVNEVENAGMYGYRGLRRLMDLISDAFRNPKPMRDLVQVKGWECECGE</sequence>
<gene>
    <name evidence="2" type="ORF">FYJ65_02580</name>
</gene>
<feature type="domain" description="Nitrogenase/oxidoreductase component 1" evidence="1">
    <location>
        <begin position="112"/>
        <end position="478"/>
    </location>
</feature>
<reference evidence="2 3" key="1">
    <citation type="submission" date="2019-08" db="EMBL/GenBank/DDBJ databases">
        <title>In-depth cultivation of the pig gut microbiome towards novel bacterial diversity and tailored functional studies.</title>
        <authorList>
            <person name="Wylensek D."/>
            <person name="Hitch T.C.A."/>
            <person name="Clavel T."/>
        </authorList>
    </citation>
    <scope>NUCLEOTIDE SEQUENCE [LARGE SCALE GENOMIC DNA]</scope>
    <source>
        <strain evidence="2 3">WCA-MUC-591-APC-4B</strain>
    </source>
</reference>